<reference evidence="2 4" key="2">
    <citation type="submission" date="2016-10" db="EMBL/GenBank/DDBJ databases">
        <authorList>
            <person name="Varghese N."/>
            <person name="Submissions S."/>
        </authorList>
    </citation>
    <scope>NUCLEOTIDE SEQUENCE [LARGE SCALE GENOMIC DNA]</scope>
    <source>
        <strain evidence="2 4">DSM 2094</strain>
    </source>
</reference>
<evidence type="ECO:0000313" key="2">
    <source>
        <dbReference type="EMBL" id="SFI15243.1"/>
    </source>
</evidence>
<accession>A0AB38BL61</accession>
<name>A0AB38BL61_9LACT</name>
<gene>
    <name evidence="2" type="ORF">SAMN04488507_106111</name>
    <name evidence="1" type="ORF">TFLO_1766</name>
</gene>
<dbReference type="RefSeq" id="WP_086989198.1">
    <property type="nucleotide sequence ID" value="NZ_FJMZ01000019.1"/>
</dbReference>
<evidence type="ECO:0000313" key="4">
    <source>
        <dbReference type="Proteomes" id="UP000199686"/>
    </source>
</evidence>
<keyword evidence="3" id="KW-1185">Reference proteome</keyword>
<sequence>MLADIRNFRFYSKYKQSAGVHENNFLNSLQNIINKDRGCFELANHFFYLNVDNRQPIKDAKDSLELEKKIIELDFPINKDVAATLINKLLELYSITYNEFNDIRVKYIELIVLRWRALPGRFSKVFSEPVIYYKRRKCFDKADYANSLCDIVHVNHKDKTFEMFECKTTMKAFNVDLNTDERLLKEKKNTKKRKTVLRSKRKQNYMSAFYDFIMKKSNVAHSTFAYVTLAPAQDLPSLTIGNISILTRENLNEIFKETF</sequence>
<dbReference type="AlphaFoldDB" id="A0AB38BL61"/>
<evidence type="ECO:0008006" key="5">
    <source>
        <dbReference type="Google" id="ProtNLM"/>
    </source>
</evidence>
<dbReference type="EMBL" id="FOQC01000061">
    <property type="protein sequence ID" value="SFI15243.1"/>
    <property type="molecule type" value="Genomic_DNA"/>
</dbReference>
<dbReference type="Proteomes" id="UP000195947">
    <property type="component" value="Unassembled WGS sequence"/>
</dbReference>
<proteinExistence type="predicted"/>
<dbReference type="EMBL" id="FJMZ01000019">
    <property type="protein sequence ID" value="SBO15745.1"/>
    <property type="molecule type" value="Genomic_DNA"/>
</dbReference>
<comment type="caution">
    <text evidence="2">The sequence shown here is derived from an EMBL/GenBank/DDBJ whole genome shotgun (WGS) entry which is preliminary data.</text>
</comment>
<protein>
    <recommendedName>
        <fullName evidence="5">Restriction endonuclease</fullName>
    </recommendedName>
</protein>
<reference evidence="1 3" key="1">
    <citation type="submission" date="2016-02" db="EMBL/GenBank/DDBJ databases">
        <authorList>
            <person name="Strepis N."/>
        </authorList>
    </citation>
    <scope>NUCLEOTIDE SEQUENCE [LARGE SCALE GENOMIC DNA]</scope>
    <source>
        <strain evidence="1">Trichococcus flocculiformis</strain>
    </source>
</reference>
<organism evidence="2 4">
    <name type="scientific">Trichococcus flocculiformis</name>
    <dbReference type="NCBI Taxonomy" id="82803"/>
    <lineage>
        <taxon>Bacteria</taxon>
        <taxon>Bacillati</taxon>
        <taxon>Bacillota</taxon>
        <taxon>Bacilli</taxon>
        <taxon>Lactobacillales</taxon>
        <taxon>Carnobacteriaceae</taxon>
        <taxon>Trichococcus</taxon>
    </lineage>
</organism>
<evidence type="ECO:0000313" key="1">
    <source>
        <dbReference type="EMBL" id="SBO15745.1"/>
    </source>
</evidence>
<evidence type="ECO:0000313" key="3">
    <source>
        <dbReference type="Proteomes" id="UP000195947"/>
    </source>
</evidence>
<dbReference type="Proteomes" id="UP000199686">
    <property type="component" value="Unassembled WGS sequence"/>
</dbReference>